<reference evidence="1" key="1">
    <citation type="journal article" date="2008" name="Proc. Natl. Acad. Sci. U.S.A.">
        <title>Whole-genome comparison of disease and carriage strains provides insights into virulence evolution in Neisseria meningitidis.</title>
        <authorList>
            <person name="Schoen C."/>
            <person name="Blom J."/>
            <person name="Claus H."/>
            <person name="Schramm-Glueck A."/>
            <person name="Brandt P."/>
            <person name="Mueller T."/>
            <person name="Goesmann A."/>
            <person name="Joseph B."/>
            <person name="Konietzny S."/>
            <person name="Kurzai O."/>
            <person name="Schmitt C."/>
            <person name="Friedrich T."/>
            <person name="Linke B."/>
            <person name="Vogel U."/>
            <person name="Frosch M."/>
        </authorList>
    </citation>
    <scope>NUCLEOTIDE SEQUENCE</scope>
    <source>
        <strain evidence="1">Alpha153</strain>
    </source>
</reference>
<organism evidence="1">
    <name type="scientific">Neisseria meningitidis alpha153</name>
    <dbReference type="NCBI Taxonomy" id="663926"/>
    <lineage>
        <taxon>Bacteria</taxon>
        <taxon>Pseudomonadati</taxon>
        <taxon>Pseudomonadota</taxon>
        <taxon>Betaproteobacteria</taxon>
        <taxon>Neisseriales</taxon>
        <taxon>Neisseriaceae</taxon>
        <taxon>Neisseria</taxon>
    </lineage>
</organism>
<dbReference type="EMBL" id="AM889137">
    <property type="protein sequence ID" value="CBA08344.1"/>
    <property type="molecule type" value="Genomic_DNA"/>
</dbReference>
<name>C6SEP3_NEIME</name>
<sequence length="74" mass="8582">MPAYRPYLCFTRFIFKETEAPTLPAFEALYFICGFITILPYSGRTDAACPPKNFGESKKCFILHFRHKLPCAKR</sequence>
<accession>C6SEP3</accession>
<proteinExistence type="predicted"/>
<protein>
    <submittedName>
        <fullName evidence="1">Uncharacterized protein</fullName>
    </submittedName>
</protein>
<evidence type="ECO:0000313" key="1">
    <source>
        <dbReference type="EMBL" id="CBA08344.1"/>
    </source>
</evidence>
<gene>
    <name evidence="1" type="ORF">NME_1762</name>
</gene>
<dbReference type="AlphaFoldDB" id="C6SEP3"/>